<sequence>MSGFLSDIPITKPVLCIKMRQGLVGLVNWGLVGVLKTTVRISQVITSENFVTAMVRQMHIQGNLSSYIAGGCNTAWMNEFLRQISKAYPNDYIILVMDNAIWHKSQALEIPDNIDFAFIPPYTPEMNPIEQVWTEIRKRGFKNRAFQTLESVINKLQEIIQGLDSEPLKSIVHRKWICSDFEIK</sequence>
<dbReference type="HOGENOM" id="CLU_056788_6_1_9"/>
<accession>G7SFS0</accession>
<dbReference type="Pfam" id="PF13358">
    <property type="entry name" value="DDE_3"/>
    <property type="match status" value="1"/>
</dbReference>
<feature type="domain" description="Tc1-like transposase DDE" evidence="1">
    <location>
        <begin position="63"/>
        <end position="152"/>
    </location>
</feature>
<dbReference type="KEGG" id="ssk:SSUD12_0990"/>
<organism evidence="2 3">
    <name type="scientific">Streptococcus suis D12</name>
    <dbReference type="NCBI Taxonomy" id="1004952"/>
    <lineage>
        <taxon>Bacteria</taxon>
        <taxon>Bacillati</taxon>
        <taxon>Bacillota</taxon>
        <taxon>Bacilli</taxon>
        <taxon>Lactobacillales</taxon>
        <taxon>Streptococcaceae</taxon>
        <taxon>Streptococcus</taxon>
    </lineage>
</organism>
<protein>
    <submittedName>
        <fullName evidence="2">Transposase family protein</fullName>
    </submittedName>
</protein>
<dbReference type="InterPro" id="IPR036397">
    <property type="entry name" value="RNaseH_sf"/>
</dbReference>
<dbReference type="InterPro" id="IPR038717">
    <property type="entry name" value="Tc1-like_DDE_dom"/>
</dbReference>
<gene>
    <name evidence="2" type="ORF">SSUD12_0990</name>
</gene>
<evidence type="ECO:0000259" key="1">
    <source>
        <dbReference type="Pfam" id="PF13358"/>
    </source>
</evidence>
<proteinExistence type="predicted"/>
<evidence type="ECO:0000313" key="2">
    <source>
        <dbReference type="EMBL" id="AER19301.1"/>
    </source>
</evidence>
<dbReference type="PATRIC" id="fig|1004952.3.peg.970"/>
<dbReference type="AlphaFoldDB" id="G7SFS0"/>
<dbReference type="EMBL" id="CP002644">
    <property type="protein sequence ID" value="AER19301.1"/>
    <property type="molecule type" value="Genomic_DNA"/>
</dbReference>
<dbReference type="Gene3D" id="3.30.420.10">
    <property type="entry name" value="Ribonuclease H-like superfamily/Ribonuclease H"/>
    <property type="match status" value="1"/>
</dbReference>
<dbReference type="GO" id="GO:0003676">
    <property type="term" value="F:nucleic acid binding"/>
    <property type="evidence" value="ECO:0007669"/>
    <property type="project" value="InterPro"/>
</dbReference>
<dbReference type="Proteomes" id="UP000008845">
    <property type="component" value="Chromosome"/>
</dbReference>
<reference evidence="2 3" key="1">
    <citation type="journal article" date="2011" name="BMC Genomics">
        <title>Comparative Genomic Analysis of Streptococcus suis reveals significant genomic diversity among different serotypes.</title>
        <authorList>
            <person name="Zhang A."/>
            <person name="Yang M."/>
            <person name="Hu P."/>
            <person name="Wu J."/>
            <person name="Chen B."/>
            <person name="Hua Y."/>
            <person name="Yu J."/>
            <person name="Chen H."/>
            <person name="Xiao J."/>
            <person name="Jin M."/>
        </authorList>
    </citation>
    <scope>NUCLEOTIDE SEQUENCE [LARGE SCALE GENOMIC DNA]</scope>
    <source>
        <strain evidence="2">D12</strain>
    </source>
</reference>
<evidence type="ECO:0000313" key="3">
    <source>
        <dbReference type="Proteomes" id="UP000008845"/>
    </source>
</evidence>
<name>G7SFS0_STRSU</name>